<keyword evidence="1" id="KW-0472">Membrane</keyword>
<evidence type="ECO:0000256" key="1">
    <source>
        <dbReference type="SAM" id="Phobius"/>
    </source>
</evidence>
<keyword evidence="1" id="KW-0812">Transmembrane</keyword>
<dbReference type="KEGG" id="eae:EAE_14470"/>
<protein>
    <submittedName>
        <fullName evidence="2">Uncharacterized protein</fullName>
    </submittedName>
</protein>
<dbReference type="AlphaFoldDB" id="A0A0H3FY68"/>
<evidence type="ECO:0000313" key="3">
    <source>
        <dbReference type="Proteomes" id="UP000008881"/>
    </source>
</evidence>
<name>A0A0H3FY68_KLEAK</name>
<keyword evidence="1" id="KW-1133">Transmembrane helix</keyword>
<reference evidence="2 3" key="1">
    <citation type="journal article" date="2012" name="J. Bacteriol.">
        <title>Complete genome sequence of Enterobacter aerogenes KCTC 2190.</title>
        <authorList>
            <person name="Shin S.H."/>
            <person name="Kim S."/>
            <person name="Kim J.Y."/>
            <person name="Lee S."/>
            <person name="Um Y."/>
            <person name="Oh M.K."/>
            <person name="Kim Y.R."/>
            <person name="Lee J."/>
            <person name="Yang K.S."/>
        </authorList>
    </citation>
    <scope>NUCLEOTIDE SEQUENCE [LARGE SCALE GENOMIC DNA]</scope>
    <source>
        <strain evidence="2 3">KCTC 2190</strain>
    </source>
</reference>
<dbReference type="Proteomes" id="UP000008881">
    <property type="component" value="Chromosome"/>
</dbReference>
<dbReference type="HOGENOM" id="CLU_221381_0_0_6"/>
<accession>A0A0H3FY68</accession>
<gene>
    <name evidence="2" type="ordered locus">EAE_14470</name>
</gene>
<proteinExistence type="predicted"/>
<evidence type="ECO:0000313" key="2">
    <source>
        <dbReference type="EMBL" id="AEG97807.1"/>
    </source>
</evidence>
<dbReference type="EMBL" id="CP002824">
    <property type="protein sequence ID" value="AEG97807.1"/>
    <property type="molecule type" value="Genomic_DNA"/>
</dbReference>
<keyword evidence="3" id="KW-1185">Reference proteome</keyword>
<feature type="transmembrane region" description="Helical" evidence="1">
    <location>
        <begin position="9"/>
        <end position="28"/>
    </location>
</feature>
<organism evidence="2 3">
    <name type="scientific">Klebsiella aerogenes (strain ATCC 13048 / DSM 30053 / CCUG 1429 / JCM 1235 / KCTC 2190 / NBRC 13534 / NCIMB 10102 / NCTC 10006 / CDC 819-56)</name>
    <name type="common">Enterobacter aerogenes</name>
    <dbReference type="NCBI Taxonomy" id="1028307"/>
    <lineage>
        <taxon>Bacteria</taxon>
        <taxon>Pseudomonadati</taxon>
        <taxon>Pseudomonadota</taxon>
        <taxon>Gammaproteobacteria</taxon>
        <taxon>Enterobacterales</taxon>
        <taxon>Enterobacteriaceae</taxon>
        <taxon>Klebsiella/Raoultella group</taxon>
        <taxon>Klebsiella</taxon>
    </lineage>
</organism>
<sequence length="30" mass="3524">MQKLTNREYLAIATAFVIVVAFLHQWVLTF</sequence>